<accession>A0A1U9X1S5</accession>
<proteinExistence type="evidence at transcript level"/>
<evidence type="ECO:0000256" key="5">
    <source>
        <dbReference type="ARBA" id="ARBA00023180"/>
    </source>
</evidence>
<keyword evidence="4" id="KW-1015">Disulfide bond</keyword>
<dbReference type="EMBL" id="KY021821">
    <property type="protein sequence ID" value="AQY62710.1"/>
    <property type="molecule type" value="mRNA"/>
</dbReference>
<dbReference type="InterPro" id="IPR019819">
    <property type="entry name" value="Carboxylesterase_B_CS"/>
</dbReference>
<name>A0A1U9X1S5_CNAME</name>
<evidence type="ECO:0000256" key="2">
    <source>
        <dbReference type="ARBA" id="ARBA00022487"/>
    </source>
</evidence>
<evidence type="ECO:0000259" key="7">
    <source>
        <dbReference type="Pfam" id="PF00135"/>
    </source>
</evidence>
<dbReference type="EC" id="3.1.1.-" evidence="6"/>
<dbReference type="GO" id="GO:0052689">
    <property type="term" value="F:carboxylic ester hydrolase activity"/>
    <property type="evidence" value="ECO:0007669"/>
    <property type="project" value="UniProtKB-KW"/>
</dbReference>
<dbReference type="AlphaFoldDB" id="A0A1U9X1S5"/>
<dbReference type="PANTHER" id="PTHR43142:SF1">
    <property type="entry name" value="CARBOXYLIC ESTER HYDROLASE"/>
    <property type="match status" value="1"/>
</dbReference>
<dbReference type="PROSITE" id="PS00122">
    <property type="entry name" value="CARBOXYLESTERASE_B_1"/>
    <property type="match status" value="1"/>
</dbReference>
<evidence type="ECO:0000256" key="4">
    <source>
        <dbReference type="ARBA" id="ARBA00023157"/>
    </source>
</evidence>
<dbReference type="SUPFAM" id="SSF53474">
    <property type="entry name" value="alpha/beta-Hydrolases"/>
    <property type="match status" value="1"/>
</dbReference>
<evidence type="ECO:0000256" key="1">
    <source>
        <dbReference type="ARBA" id="ARBA00005964"/>
    </source>
</evidence>
<feature type="domain" description="Carboxylesterase type B" evidence="7">
    <location>
        <begin position="2"/>
        <end position="527"/>
    </location>
</feature>
<keyword evidence="3 6" id="KW-0378">Hydrolase</keyword>
<dbReference type="InterPro" id="IPR029058">
    <property type="entry name" value="AB_hydrolase_fold"/>
</dbReference>
<evidence type="ECO:0000313" key="8">
    <source>
        <dbReference type="EMBL" id="AQY62710.1"/>
    </source>
</evidence>
<dbReference type="ESTHER" id="cname-a0a1u9x1s5">
    <property type="family name" value="Carb_B_Arthropoda"/>
</dbReference>
<organism evidence="8">
    <name type="scientific">Cnaphalocrocis medinalis</name>
    <name type="common">Rice leaffolder moth</name>
    <dbReference type="NCBI Taxonomy" id="437488"/>
    <lineage>
        <taxon>Eukaryota</taxon>
        <taxon>Metazoa</taxon>
        <taxon>Ecdysozoa</taxon>
        <taxon>Arthropoda</taxon>
        <taxon>Hexapoda</taxon>
        <taxon>Insecta</taxon>
        <taxon>Pterygota</taxon>
        <taxon>Neoptera</taxon>
        <taxon>Endopterygota</taxon>
        <taxon>Lepidoptera</taxon>
        <taxon>Glossata</taxon>
        <taxon>Ditrysia</taxon>
        <taxon>Pyraloidea</taxon>
        <taxon>Crambidae</taxon>
        <taxon>Pyraustinae</taxon>
        <taxon>Cnaphalocrocis</taxon>
    </lineage>
</organism>
<dbReference type="Gene3D" id="3.40.50.1820">
    <property type="entry name" value="alpha/beta hydrolase"/>
    <property type="match status" value="1"/>
</dbReference>
<dbReference type="InterPro" id="IPR002018">
    <property type="entry name" value="CarbesteraseB"/>
</dbReference>
<dbReference type="PANTHER" id="PTHR43142">
    <property type="entry name" value="CARBOXYLIC ESTER HYDROLASE"/>
    <property type="match status" value="1"/>
</dbReference>
<sequence>MPKVEVEQGIVEGELVENKYGKPYYSFKGIPYAEPPVGELRFKAPKPAKPWSGVRSAKEFGPVCYQREGFAIDTPLPAGSEDCLYINIYSPSIRPSKPLPVMFWIHGGGFIWGSGNDNVYGPEFLIRHDVILVTFNYRVGVLGFLCLDTKDVPGNAGMKDQVLALKWVNRNISKFGGDPNNITIFGESAGGSSVGFHLISPMSKGLFKRAIIQSGSFAAYWAVVSFSREKATALARQLGCHSENDKELYDFFKKQPIEKLIGARLPITQSRKVYDLDLAIVSEKYFGNERFFYGDVHDWMRTGIHEGVQVVAGYTEHEGVMGLGFNEFNGDLDKLFDFANEFIEFFVPKRLAIESSLSKRLEIGKKIKNFYIKNGKVSRATVEELINFITMDFFVYEILMMVKFLAAKNKTYLYKFTCKSERNQLKNIFVKDDILKDQIVVCHSDDLPYLFPLNFLNQKIDKASKTFQIIDNVTKLWTNFAKCGDPTPDDTLGARWTPYNNKSQDYLEIGNVIIAGRCPNKEDVEFWDSIYMQYLPHLIYQGLVADE</sequence>
<evidence type="ECO:0000256" key="6">
    <source>
        <dbReference type="RuleBase" id="RU361235"/>
    </source>
</evidence>
<reference evidence="8" key="1">
    <citation type="submission" date="2016-10" db="EMBL/GenBank/DDBJ databases">
        <title>Identification of putative carboxylesterase genes from the rice leaffolder, Cnaphalocrocis medinalis.</title>
        <authorList>
            <person name="Liu S."/>
        </authorList>
    </citation>
    <scope>NUCLEOTIDE SEQUENCE</scope>
    <source>
        <strain evidence="8">HF</strain>
    </source>
</reference>
<dbReference type="PROSITE" id="PS00941">
    <property type="entry name" value="CARBOXYLESTERASE_B_2"/>
    <property type="match status" value="1"/>
</dbReference>
<protein>
    <recommendedName>
        <fullName evidence="6">Carboxylic ester hydrolase</fullName>
        <ecNumber evidence="6">3.1.1.-</ecNumber>
    </recommendedName>
</protein>
<keyword evidence="2" id="KW-0719">Serine esterase</keyword>
<comment type="similarity">
    <text evidence="1 6">Belongs to the type-B carboxylesterase/lipase family.</text>
</comment>
<dbReference type="Pfam" id="PF00135">
    <property type="entry name" value="COesterase"/>
    <property type="match status" value="1"/>
</dbReference>
<evidence type="ECO:0000256" key="3">
    <source>
        <dbReference type="ARBA" id="ARBA00022801"/>
    </source>
</evidence>
<keyword evidence="5" id="KW-0325">Glycoprotein</keyword>
<dbReference type="InterPro" id="IPR019826">
    <property type="entry name" value="Carboxylesterase_B_AS"/>
</dbReference>